<evidence type="ECO:0000313" key="6">
    <source>
        <dbReference type="EMBL" id="KJH50179.1"/>
    </source>
</evidence>
<keyword evidence="4" id="KW-0732">Signal</keyword>
<protein>
    <submittedName>
        <fullName evidence="6">Trypsin Inhibitor like cysteine rich domain protein</fullName>
    </submittedName>
</protein>
<evidence type="ECO:0000256" key="4">
    <source>
        <dbReference type="SAM" id="SignalP"/>
    </source>
</evidence>
<dbReference type="Pfam" id="PF01826">
    <property type="entry name" value="TIL"/>
    <property type="match status" value="3"/>
</dbReference>
<keyword evidence="1" id="KW-0646">Protease inhibitor</keyword>
<feature type="domain" description="EGF-like" evidence="5">
    <location>
        <begin position="317"/>
        <end position="357"/>
    </location>
</feature>
<dbReference type="GO" id="GO:0004867">
    <property type="term" value="F:serine-type endopeptidase inhibitor activity"/>
    <property type="evidence" value="ECO:0007669"/>
    <property type="project" value="UniProtKB-KW"/>
</dbReference>
<dbReference type="Proteomes" id="UP000053766">
    <property type="component" value="Unassembled WGS sequence"/>
</dbReference>
<proteinExistence type="predicted"/>
<dbReference type="InterPro" id="IPR051368">
    <property type="entry name" value="SerProtInhib-TIL_Domain"/>
</dbReference>
<dbReference type="OrthoDB" id="5912264at2759"/>
<dbReference type="InterPro" id="IPR036084">
    <property type="entry name" value="Ser_inhib-like_sf"/>
</dbReference>
<dbReference type="Gene3D" id="2.10.25.10">
    <property type="entry name" value="Laminin"/>
    <property type="match status" value="4"/>
</dbReference>
<dbReference type="SUPFAM" id="SSF57567">
    <property type="entry name" value="Serine protease inhibitors"/>
    <property type="match status" value="3"/>
</dbReference>
<dbReference type="EMBL" id="KN716213">
    <property type="protein sequence ID" value="KJH50179.1"/>
    <property type="molecule type" value="Genomic_DNA"/>
</dbReference>
<dbReference type="AlphaFoldDB" id="A0A0D8Y2D9"/>
<gene>
    <name evidence="6" type="ORF">DICVIV_03687</name>
</gene>
<dbReference type="CDD" id="cd19941">
    <property type="entry name" value="TIL"/>
    <property type="match status" value="3"/>
</dbReference>
<name>A0A0D8Y2D9_DICVI</name>
<evidence type="ECO:0000313" key="7">
    <source>
        <dbReference type="Proteomes" id="UP000053766"/>
    </source>
</evidence>
<feature type="signal peptide" evidence="4">
    <location>
        <begin position="1"/>
        <end position="25"/>
    </location>
</feature>
<keyword evidence="2" id="KW-0722">Serine protease inhibitor</keyword>
<dbReference type="SMART" id="SM00181">
    <property type="entry name" value="EGF"/>
    <property type="match status" value="3"/>
</dbReference>
<sequence length="395" mass="42847">MPFVAKMCVMCFLAVAAVNSQYVEANENPCNLVDCTPNTRCVVVDNEAKCLPTNENPPVKSNSCPDNEQFNECGTACEPSCRNPNPQICTLQCVIGCQCKPGLYRNDNGICVSNCRDNVLAPQETCLTKICPPGTQCEQERINCIRAPCPQPLPKCVKIDPYNPCAATTCPVGTECIVKEVQCVKAPCYPVAECSTTSHNDQCGPYETFQICSSNCEPSCSRKNPVCIQSCGSPKCQCSTGFYRDTNNRCVTEAECSTPPQDNQCGQNEVFQSCSSNCEPSCSNRNPVCIQSCGPPKCQCSIGFYRNTSNKCVTEKECSPPPQNNQCGQNEVCNLSCGSPKCQCNTGFYRDVNGRCVKEIECSNPPPNNQFVFSLAVHRNANVPTASTVTQVDGV</sequence>
<evidence type="ECO:0000256" key="3">
    <source>
        <dbReference type="ARBA" id="ARBA00023157"/>
    </source>
</evidence>
<dbReference type="InterPro" id="IPR000742">
    <property type="entry name" value="EGF"/>
</dbReference>
<dbReference type="PANTHER" id="PTHR23259">
    <property type="entry name" value="RIDDLE"/>
    <property type="match status" value="1"/>
</dbReference>
<organism evidence="6 7">
    <name type="scientific">Dictyocaulus viviparus</name>
    <name type="common">Bovine lungworm</name>
    <dbReference type="NCBI Taxonomy" id="29172"/>
    <lineage>
        <taxon>Eukaryota</taxon>
        <taxon>Metazoa</taxon>
        <taxon>Ecdysozoa</taxon>
        <taxon>Nematoda</taxon>
        <taxon>Chromadorea</taxon>
        <taxon>Rhabditida</taxon>
        <taxon>Rhabditina</taxon>
        <taxon>Rhabditomorpha</taxon>
        <taxon>Strongyloidea</taxon>
        <taxon>Metastrongylidae</taxon>
        <taxon>Dictyocaulus</taxon>
    </lineage>
</organism>
<dbReference type="PANTHER" id="PTHR23259:SF70">
    <property type="entry name" value="ACCESSORY GLAND PROTEIN ACP62F-RELATED"/>
    <property type="match status" value="1"/>
</dbReference>
<evidence type="ECO:0000256" key="1">
    <source>
        <dbReference type="ARBA" id="ARBA00022690"/>
    </source>
</evidence>
<feature type="domain" description="EGF-like" evidence="5">
    <location>
        <begin position="277"/>
        <end position="313"/>
    </location>
</feature>
<keyword evidence="3" id="KW-1015">Disulfide bond</keyword>
<reference evidence="7" key="2">
    <citation type="journal article" date="2016" name="Sci. Rep.">
        <title>Dictyocaulus viviparus genome, variome and transcriptome elucidate lungworm biology and support future intervention.</title>
        <authorList>
            <person name="McNulty S.N."/>
            <person name="Strube C."/>
            <person name="Rosa B.A."/>
            <person name="Martin J.C."/>
            <person name="Tyagi R."/>
            <person name="Choi Y.J."/>
            <person name="Wang Q."/>
            <person name="Hallsworth Pepin K."/>
            <person name="Zhang X."/>
            <person name="Ozersky P."/>
            <person name="Wilson R.K."/>
            <person name="Sternberg P.W."/>
            <person name="Gasser R.B."/>
            <person name="Mitreva M."/>
        </authorList>
    </citation>
    <scope>NUCLEOTIDE SEQUENCE [LARGE SCALE GENOMIC DNA]</scope>
    <source>
        <strain evidence="7">HannoverDv2000</strain>
    </source>
</reference>
<reference evidence="6 7" key="1">
    <citation type="submission" date="2013-11" db="EMBL/GenBank/DDBJ databases">
        <title>Draft genome of the bovine lungworm Dictyocaulus viviparus.</title>
        <authorList>
            <person name="Mitreva M."/>
        </authorList>
    </citation>
    <scope>NUCLEOTIDE SEQUENCE [LARGE SCALE GENOMIC DNA]</scope>
    <source>
        <strain evidence="6 7">HannoverDv2000</strain>
    </source>
</reference>
<accession>A0A0D8Y2D9</accession>
<feature type="chain" id="PRO_5002336331" evidence="4">
    <location>
        <begin position="26"/>
        <end position="395"/>
    </location>
</feature>
<dbReference type="STRING" id="29172.A0A0D8Y2D9"/>
<dbReference type="InterPro" id="IPR002919">
    <property type="entry name" value="TIL_dom"/>
</dbReference>
<keyword evidence="7" id="KW-1185">Reference proteome</keyword>
<feature type="domain" description="EGF-like" evidence="5">
    <location>
        <begin position="215"/>
        <end position="251"/>
    </location>
</feature>
<evidence type="ECO:0000259" key="5">
    <source>
        <dbReference type="SMART" id="SM00181"/>
    </source>
</evidence>
<evidence type="ECO:0000256" key="2">
    <source>
        <dbReference type="ARBA" id="ARBA00022900"/>
    </source>
</evidence>